<feature type="region of interest" description="Disordered" evidence="1">
    <location>
        <begin position="1"/>
        <end position="23"/>
    </location>
</feature>
<proteinExistence type="predicted"/>
<sequence>MSRLLIRPSSSPIAERTQPATQLRQLQRSIMSAALSAAPPSSDTIAGLCGAGTPVGSRTQQFPQRHEVAPVVARPLHEAADSVQVALPITLATAPFTHTPDRPTARPLLPALSIPTLPAGRRFTRASNSNAKSPQAMPKQQHHPQLPKMPLSAAARQ</sequence>
<evidence type="ECO:0000256" key="1">
    <source>
        <dbReference type="SAM" id="MobiDB-lite"/>
    </source>
</evidence>
<organism evidence="2 3">
    <name type="scientific">Leishmania donovani</name>
    <dbReference type="NCBI Taxonomy" id="5661"/>
    <lineage>
        <taxon>Eukaryota</taxon>
        <taxon>Discoba</taxon>
        <taxon>Euglenozoa</taxon>
        <taxon>Kinetoplastea</taxon>
        <taxon>Metakinetoplastina</taxon>
        <taxon>Trypanosomatida</taxon>
        <taxon>Trypanosomatidae</taxon>
        <taxon>Leishmaniinae</taxon>
        <taxon>Leishmania</taxon>
    </lineage>
</organism>
<accession>A0A504X1P2</accession>
<gene>
    <name evidence="2" type="ORF">CGC21_25920</name>
</gene>
<evidence type="ECO:0000313" key="2">
    <source>
        <dbReference type="EMBL" id="TPP40030.1"/>
    </source>
</evidence>
<feature type="compositionally biased region" description="Polar residues" evidence="1">
    <location>
        <begin position="8"/>
        <end position="23"/>
    </location>
</feature>
<feature type="region of interest" description="Disordered" evidence="1">
    <location>
        <begin position="117"/>
        <end position="157"/>
    </location>
</feature>
<reference evidence="3" key="1">
    <citation type="submission" date="2019-02" db="EMBL/GenBank/DDBJ databases">
        <title>FDA dAtabase for Regulatory Grade micrObial Sequences (FDA-ARGOS): Supporting development and validation of Infectious Disease Dx tests.</title>
        <authorList>
            <person name="Duncan R."/>
            <person name="Fisher C."/>
            <person name="Tallon L."/>
            <person name="Sadzewicz L."/>
            <person name="Sengamalay N."/>
            <person name="Ott S."/>
            <person name="Godinez A."/>
            <person name="Nagaraj S."/>
            <person name="Vavikolanu K."/>
            <person name="Nadendla S."/>
            <person name="Aluvathingal J."/>
            <person name="Sichtig H."/>
        </authorList>
    </citation>
    <scope>NUCLEOTIDE SEQUENCE [LARGE SCALE GENOMIC DNA]</scope>
    <source>
        <strain evidence="3">FDAARGOS_361</strain>
    </source>
</reference>
<comment type="caution">
    <text evidence="2">The sequence shown here is derived from an EMBL/GenBank/DDBJ whole genome shotgun (WGS) entry which is preliminary data.</text>
</comment>
<protein>
    <submittedName>
        <fullName evidence="2">Uncharacterized protein</fullName>
    </submittedName>
</protein>
<dbReference type="Proteomes" id="UP000318447">
    <property type="component" value="Unassembled WGS sequence"/>
</dbReference>
<evidence type="ECO:0000313" key="3">
    <source>
        <dbReference type="Proteomes" id="UP000318447"/>
    </source>
</evidence>
<dbReference type="AlphaFoldDB" id="A0A504X1P2"/>
<name>A0A504X1P2_LEIDO</name>
<dbReference type="EMBL" id="RHLC01000004">
    <property type="protein sequence ID" value="TPP40030.1"/>
    <property type="molecule type" value="Genomic_DNA"/>
</dbReference>